<evidence type="ECO:0000256" key="1">
    <source>
        <dbReference type="SAM" id="MobiDB-lite"/>
    </source>
</evidence>
<feature type="compositionally biased region" description="Basic residues" evidence="1">
    <location>
        <begin position="989"/>
        <end position="1006"/>
    </location>
</feature>
<feature type="region of interest" description="Disordered" evidence="1">
    <location>
        <begin position="989"/>
        <end position="1008"/>
    </location>
</feature>
<reference evidence="2" key="1">
    <citation type="submission" date="2022-06" db="EMBL/GenBank/DDBJ databases">
        <title>Sequencing the genomes of 1000 actinobacteria strains.</title>
        <authorList>
            <person name="Klenk H.-P."/>
        </authorList>
    </citation>
    <scope>NUCLEOTIDE SEQUENCE</scope>
    <source>
        <strain evidence="2">DSM 46694</strain>
    </source>
</reference>
<dbReference type="EMBL" id="JAMZEB010000002">
    <property type="protein sequence ID" value="MCP2361854.1"/>
    <property type="molecule type" value="Genomic_DNA"/>
</dbReference>
<sequence length="1142" mass="124018">MRSQELLDEVEPLSHGQRCRHLALRARELSGRAEGRGEGGPDGRAELAALLEELAAGGSYERLLAVRMAAAARDLPRLIRALADPDPDISGFAIAQAVKLGAPDDTILALARTAPLRHRLTAYRAIRRNRRADLAERLIDEVHERWGDREAAGLLVACRPEVVAARLAGLAHAVPNWAALAGKHPLLVLDHVEQTLDGLPQDLRNTWWPTVVPGVEAAARHAPERVIALLERHWTPRSWRCAGRLLDADPARTLAVYLTPGRQRPLAGLLRRAGVRRRLAALTDERLAELGRAVREQPGAVADLLRSLPPSRRDAMFTATTRGADPSQQVSSEDLLNPDLSQQVHSEDLLNLLPLSRRVAVARRMLGLRAVAEDELRTLEITAFLPYDEAEPVLRAATRRSDAQDRANGYVNLIACAGRSRDPEALTRLTDALTRLRNEQDPVRAAALTALAGIPGGLIQPAHVPFLDGLAEDALAARDCSLRTRHAVSSLAAWVFEQGATREDAALLEFGMRTFERVIEHVGTATLSHLTEVLRRGREVELVRRLAPYLEAAAGHDRHRLAFVIATALGRRGHELPELQRALERALDAVDGAEAIEAVEYWLEPPRTRGERVAGLLAADPSVVQLDRVFEVLAWQRTDLLEAALGPEDPEGRFARSGARRVHHVPRAAVLRWTARQREAYLGLLERVARDTTLPVWERARAVRRTGEVPGVPAARLRAYVTPGETAVRRAALTALPWTVSPQDVLGDLLAHAGGDDAHVAVYGAARAARFVRPAELAAELGPVLAGGKVAARKEAIRLLARHRAPGAMGVLRGLWEAQGQHKDVRAAIVSAAADLLSEPEAWELLREAVAAAEDVAAPVLGPQPLNLPERWRPAYGELIAAATRSGDLGTRLVAVRALPRWGSYVRGAPERLAEIVRELGRTAEWRAAAHGLVGVACSGSGVEELRRTVRALAAAPDGPDAGAERDRPAAQRLATIVLDLRLNLHPGQGRHPRLNLHPGQGRRPRHAVDPEPVRQAARAIVDDLPADLAAELLAATVDWEHDPRHDLARLLGTIPGVLAAAEAGKLLAASARDVPAELLLPHARWLAERGEAGALLAVALAESCAIRAGWGEAWRELLRRVRASGLREAGYRARRVTTAME</sequence>
<comment type="caution">
    <text evidence="2">The sequence shown here is derived from an EMBL/GenBank/DDBJ whole genome shotgun (WGS) entry which is preliminary data.</text>
</comment>
<proteinExistence type="predicted"/>
<keyword evidence="3" id="KW-1185">Reference proteome</keyword>
<dbReference type="RefSeq" id="WP_253751812.1">
    <property type="nucleotide sequence ID" value="NZ_BAABKA010000064.1"/>
</dbReference>
<accession>A0A9X2K6V9</accession>
<protein>
    <recommendedName>
        <fullName evidence="4">HEAT repeat domain-containing protein</fullName>
    </recommendedName>
</protein>
<name>A0A9X2K6V9_9ACTN</name>
<gene>
    <name evidence="2" type="ORF">HD597_008874</name>
</gene>
<evidence type="ECO:0000313" key="2">
    <source>
        <dbReference type="EMBL" id="MCP2361854.1"/>
    </source>
</evidence>
<evidence type="ECO:0008006" key="4">
    <source>
        <dbReference type="Google" id="ProtNLM"/>
    </source>
</evidence>
<dbReference type="Proteomes" id="UP001139648">
    <property type="component" value="Unassembled WGS sequence"/>
</dbReference>
<dbReference type="AlphaFoldDB" id="A0A9X2K6V9"/>
<evidence type="ECO:0000313" key="3">
    <source>
        <dbReference type="Proteomes" id="UP001139648"/>
    </source>
</evidence>
<organism evidence="2 3">
    <name type="scientific">Nonomuraea thailandensis</name>
    <dbReference type="NCBI Taxonomy" id="1188745"/>
    <lineage>
        <taxon>Bacteria</taxon>
        <taxon>Bacillati</taxon>
        <taxon>Actinomycetota</taxon>
        <taxon>Actinomycetes</taxon>
        <taxon>Streptosporangiales</taxon>
        <taxon>Streptosporangiaceae</taxon>
        <taxon>Nonomuraea</taxon>
    </lineage>
</organism>